<dbReference type="EMBL" id="JAFKCV010000006">
    <property type="protein sequence ID" value="MBN7826069.1"/>
    <property type="molecule type" value="Genomic_DNA"/>
</dbReference>
<feature type="domain" description="DUF6701" evidence="1">
    <location>
        <begin position="841"/>
        <end position="1391"/>
    </location>
</feature>
<evidence type="ECO:0000313" key="3">
    <source>
        <dbReference type="Proteomes" id="UP000664654"/>
    </source>
</evidence>
<evidence type="ECO:0000259" key="1">
    <source>
        <dbReference type="Pfam" id="PF20419"/>
    </source>
</evidence>
<sequence length="1393" mass="146739">MRYLWLLLVLIGGQAWAVNYKLPNGQLPPTCSANGNIVTCSSLNLGWNDRITVNSATTIEVSGNASLQNGRINEGGGPNLLTLNIQGNMTSNTGFYVEANLSITGTAYFGYQSRVYGNVSGSTITTDSSSLFNGNIVASNAFTLQSAGLVIGNITAPTVSILAANSRVFGSIEASNSFTLGSAGTITGNVTAGSVDMQDSNGKISGDIVATGTVRVGYGGLVEGSITANHINNYGSISGSTFCNSSGGSNPPTCQSAGAWQWLSFEAPFWLNDMSGNNRHGSSVGNTQFLLPDPQVSCEAVDIANNLNHTSQSAIDTGVDLNSLGNKGTISFWYRSDQAWNQLNRHKVLFDASTASDAQFILVLDQQGGISFRLSESDGDSQTLGSSSLYSFAADEWVHIAFSWDMGNDILRLFINGAQVSIIGFGSSPVAFDEGLPQLNTLFVGDNRSTSSSVSAAGNSADGLFDELRLYPYVQSGSQVTADMEEVTTCTPPPLQCLNDDFQSDTVFADNWQVAKSYGSWTPALVGGRVRLTEAANNQANRITFKQQFPAADNKVVIEFDYYSYNGNSADGISIVLSDATVQPQSGSFGGSLGYAPRNNGDAGFAGGWLGIGLDEYGNYSLATEGRNGGLGGGLKPDRVALRGAAQNNYPFLKASAQLSPGLDVPGASPAPGHRYRIVVDSQIEGKSFISVSRDTGSGFVDLIAPFDVFAEFPGQQPVVPEDFLLSITGSTGGSVNVHELDNIEICALKSEPANLGPHHYRLEHQATGYTCGASQITLKACANEDCSQLYGAETSLQLTSSAGSIQPASAVFTGTTSAELTSPDTGISVIGGQDPAPEAPISCYLDGQVSDCSIDFVEVGLEFSWAGTTPVIPHQISQLAFAEDIHVSLTTAQSCQADLQGQTLQLAVSCIDPASCNASQFQVGGTTHANPGDYVDTGIEFDADGKAVIPAAALNYLDAGKVRLLARNSQANAVGLSNEFVVKPATLELSSDAALELDELHLAGTSFNLTLKAVGANGATTANYRMGDLYARLIKTAPHNTGVQGLLGIGDTSLQSQDNAGAIFVSVDDKNAFSFDKGVSAISSQYTEVGTVQLAIQDADYLGAGSVSSDTLPLGRFIPAYYELQGGELDLNCPAGTYSYYMEEPFSVSGTLFARNEQGNQTYNYFGDLATATLFARVSEGTNLSNRLEQADGFALNWQAGQADFTQGLTFNRIEMPDGPFEALRVGVGVADEGGIRVQDPTAGLFGAVEMETGSPLSMRYGRAVLTNAYGPETDPLSIPLETQFFNGNGWQRNQDDNCTDYDAADLSLTTSLTTSASGSGEVTGGRPLLPASSFILSAPGSQGEVQLQWQVPIWLQYDWTPAAGLENPAATATFGVHRSNDRIIHLREITH</sequence>
<dbReference type="Pfam" id="PF20419">
    <property type="entry name" value="DUF6701"/>
    <property type="match status" value="1"/>
</dbReference>
<dbReference type="SUPFAM" id="SSF49899">
    <property type="entry name" value="Concanavalin A-like lectins/glucanases"/>
    <property type="match status" value="2"/>
</dbReference>
<reference evidence="2" key="1">
    <citation type="submission" date="2021-03" db="EMBL/GenBank/DDBJ databases">
        <title>novel species isolated from a fishpond in China.</title>
        <authorList>
            <person name="Lu H."/>
            <person name="Cai Z."/>
        </authorList>
    </citation>
    <scope>NUCLEOTIDE SEQUENCE</scope>
    <source>
        <strain evidence="2">JCM 30855</strain>
    </source>
</reference>
<name>A0A939DNJ8_9ALTE</name>
<proteinExistence type="predicted"/>
<gene>
    <name evidence="2" type="ORF">J0A66_12595</name>
</gene>
<dbReference type="RefSeq" id="WP_206574173.1">
    <property type="nucleotide sequence ID" value="NZ_JAFKCV010000006.1"/>
</dbReference>
<dbReference type="InterPro" id="IPR046524">
    <property type="entry name" value="DUF6701"/>
</dbReference>
<protein>
    <recommendedName>
        <fullName evidence="1">DUF6701 domain-containing protein</fullName>
    </recommendedName>
</protein>
<accession>A0A939DNJ8</accession>
<evidence type="ECO:0000313" key="2">
    <source>
        <dbReference type="EMBL" id="MBN7826069.1"/>
    </source>
</evidence>
<comment type="caution">
    <text evidence="2">The sequence shown here is derived from an EMBL/GenBank/DDBJ whole genome shotgun (WGS) entry which is preliminary data.</text>
</comment>
<dbReference type="Proteomes" id="UP000664654">
    <property type="component" value="Unassembled WGS sequence"/>
</dbReference>
<dbReference type="Pfam" id="PF13385">
    <property type="entry name" value="Laminin_G_3"/>
    <property type="match status" value="1"/>
</dbReference>
<organism evidence="2 3">
    <name type="scientific">Bowmanella dokdonensis</name>
    <dbReference type="NCBI Taxonomy" id="751969"/>
    <lineage>
        <taxon>Bacteria</taxon>
        <taxon>Pseudomonadati</taxon>
        <taxon>Pseudomonadota</taxon>
        <taxon>Gammaproteobacteria</taxon>
        <taxon>Alteromonadales</taxon>
        <taxon>Alteromonadaceae</taxon>
        <taxon>Bowmanella</taxon>
    </lineage>
</organism>
<dbReference type="Gene3D" id="2.60.120.200">
    <property type="match status" value="2"/>
</dbReference>
<dbReference type="InterPro" id="IPR013320">
    <property type="entry name" value="ConA-like_dom_sf"/>
</dbReference>
<keyword evidence="3" id="KW-1185">Reference proteome</keyword>